<dbReference type="GO" id="GO:0008289">
    <property type="term" value="F:lipid binding"/>
    <property type="evidence" value="ECO:0007669"/>
    <property type="project" value="UniProtKB-KW"/>
</dbReference>
<evidence type="ECO:0000256" key="3">
    <source>
        <dbReference type="ARBA" id="ARBA00023055"/>
    </source>
</evidence>
<evidence type="ECO:0000256" key="5">
    <source>
        <dbReference type="ARBA" id="ARBA00023136"/>
    </source>
</evidence>
<dbReference type="AlphaFoldDB" id="A0A1J4JT39"/>
<comment type="subcellular location">
    <subcellularLocation>
        <location evidence="1">Membrane</location>
    </subcellularLocation>
</comment>
<name>A0A1J4JT39_9EUKA</name>
<sequence length="188" mass="21462">MSLQFDWAALTPFIAEKVRSIITNLPPTFHPMLESKIRLRGMTLGDEPPHVALSKIISLHLNEQEFALVLRYNGNAEFELEFNLNVNALGSTDEYVQSSRLMGLLYTDTPTVTKCRFLASAFEITVKVEVVHGKESYMKFTEPPIIRFNLDSNLSRLGPIFEGGLRKVMKVTRRMYEKVPEKIMLDLP</sequence>
<evidence type="ECO:0000313" key="8">
    <source>
        <dbReference type="Proteomes" id="UP000179807"/>
    </source>
</evidence>
<dbReference type="OrthoDB" id="10262356at2759"/>
<organism evidence="7 8">
    <name type="scientific">Tritrichomonas foetus</name>
    <dbReference type="NCBI Taxonomy" id="1144522"/>
    <lineage>
        <taxon>Eukaryota</taxon>
        <taxon>Metamonada</taxon>
        <taxon>Parabasalia</taxon>
        <taxon>Tritrichomonadida</taxon>
        <taxon>Tritrichomonadidae</taxon>
        <taxon>Tritrichomonas</taxon>
    </lineage>
</organism>
<keyword evidence="5" id="KW-0472">Membrane</keyword>
<gene>
    <name evidence="7" type="ORF">TRFO_30611</name>
</gene>
<reference evidence="7" key="1">
    <citation type="submission" date="2016-10" db="EMBL/GenBank/DDBJ databases">
        <authorList>
            <person name="Benchimol M."/>
            <person name="Almeida L.G."/>
            <person name="Vasconcelos A.T."/>
            <person name="Perreira-Neves A."/>
            <person name="Rosa I.A."/>
            <person name="Tasca T."/>
            <person name="Bogo M.R."/>
            <person name="de Souza W."/>
        </authorList>
    </citation>
    <scope>NUCLEOTIDE SEQUENCE [LARGE SCALE GENOMIC DNA]</scope>
    <source>
        <strain evidence="7">K</strain>
    </source>
</reference>
<dbReference type="InterPro" id="IPR031468">
    <property type="entry name" value="SMP_LBD"/>
</dbReference>
<evidence type="ECO:0000256" key="1">
    <source>
        <dbReference type="ARBA" id="ARBA00004370"/>
    </source>
</evidence>
<accession>A0A1J4JT39</accession>
<keyword evidence="2" id="KW-0813">Transport</keyword>
<evidence type="ECO:0000259" key="6">
    <source>
        <dbReference type="PROSITE" id="PS51847"/>
    </source>
</evidence>
<evidence type="ECO:0000256" key="2">
    <source>
        <dbReference type="ARBA" id="ARBA00022448"/>
    </source>
</evidence>
<dbReference type="PROSITE" id="PS51847">
    <property type="entry name" value="SMP"/>
    <property type="match status" value="1"/>
</dbReference>
<keyword evidence="4" id="KW-0446">Lipid-binding</keyword>
<comment type="caution">
    <text evidence="7">The sequence shown here is derived from an EMBL/GenBank/DDBJ whole genome shotgun (WGS) entry which is preliminary data.</text>
</comment>
<protein>
    <recommendedName>
        <fullName evidence="6">SMP-LTD domain-containing protein</fullName>
    </recommendedName>
</protein>
<dbReference type="RefSeq" id="XP_068355425.1">
    <property type="nucleotide sequence ID" value="XM_068507455.1"/>
</dbReference>
<proteinExistence type="predicted"/>
<keyword evidence="8" id="KW-1185">Reference proteome</keyword>
<feature type="domain" description="SMP-LTD" evidence="6">
    <location>
        <begin position="1"/>
        <end position="188"/>
    </location>
</feature>
<evidence type="ECO:0000256" key="4">
    <source>
        <dbReference type="ARBA" id="ARBA00023121"/>
    </source>
</evidence>
<dbReference type="Proteomes" id="UP000179807">
    <property type="component" value="Unassembled WGS sequence"/>
</dbReference>
<dbReference type="GO" id="GO:0016020">
    <property type="term" value="C:membrane"/>
    <property type="evidence" value="ECO:0007669"/>
    <property type="project" value="UniProtKB-SubCell"/>
</dbReference>
<keyword evidence="3" id="KW-0445">Lipid transport</keyword>
<dbReference type="GeneID" id="94842159"/>
<dbReference type="GO" id="GO:0006869">
    <property type="term" value="P:lipid transport"/>
    <property type="evidence" value="ECO:0007669"/>
    <property type="project" value="UniProtKB-KW"/>
</dbReference>
<dbReference type="EMBL" id="MLAK01000872">
    <property type="protein sequence ID" value="OHT02289.1"/>
    <property type="molecule type" value="Genomic_DNA"/>
</dbReference>
<evidence type="ECO:0000313" key="7">
    <source>
        <dbReference type="EMBL" id="OHT02289.1"/>
    </source>
</evidence>
<dbReference type="VEuPathDB" id="TrichDB:TRFO_30611"/>